<dbReference type="EMBL" id="JANBVO010000014">
    <property type="protein sequence ID" value="KAJ9145420.1"/>
    <property type="molecule type" value="Genomic_DNA"/>
</dbReference>
<evidence type="ECO:0000313" key="2">
    <source>
        <dbReference type="Proteomes" id="UP001174694"/>
    </source>
</evidence>
<accession>A0AA38VJE4</accession>
<name>A0AA38VJE4_9PEZI</name>
<sequence>MDSTTAKYRDNTLTEKCRDFLQTTFPYFVIHSNHVSILSDFTLHSVCSAIYHSAVAAFAIPGSQKVLAPESSLAKVLSAIFDNDHRAFVLEDSDRILAVLDGEAKGCILTQAIAGMLFILCRLAAAYPQGAAHGELTAQAFERELRRFARSEQRTSILEKIEKSHLWGNCFAKIELRDLIMEALKTAREETENSEDPLSPALELEDDIPDPVAWVNEQRPIRDLGVPEGLTIMALN</sequence>
<dbReference type="Proteomes" id="UP001174694">
    <property type="component" value="Unassembled WGS sequence"/>
</dbReference>
<reference evidence="1" key="1">
    <citation type="submission" date="2022-07" db="EMBL/GenBank/DDBJ databases">
        <title>Fungi with potential for degradation of polypropylene.</title>
        <authorList>
            <person name="Gostincar C."/>
        </authorList>
    </citation>
    <scope>NUCLEOTIDE SEQUENCE</scope>
    <source>
        <strain evidence="1">EXF-13308</strain>
    </source>
</reference>
<gene>
    <name evidence="1" type="ORF">NKR23_g5319</name>
</gene>
<comment type="caution">
    <text evidence="1">The sequence shown here is derived from an EMBL/GenBank/DDBJ whole genome shotgun (WGS) entry which is preliminary data.</text>
</comment>
<proteinExistence type="predicted"/>
<dbReference type="AlphaFoldDB" id="A0AA38VJE4"/>
<evidence type="ECO:0000313" key="1">
    <source>
        <dbReference type="EMBL" id="KAJ9145420.1"/>
    </source>
</evidence>
<keyword evidence="2" id="KW-1185">Reference proteome</keyword>
<protein>
    <submittedName>
        <fullName evidence="1">Uncharacterized protein</fullName>
    </submittedName>
</protein>
<organism evidence="1 2">
    <name type="scientific">Pleurostoma richardsiae</name>
    <dbReference type="NCBI Taxonomy" id="41990"/>
    <lineage>
        <taxon>Eukaryota</taxon>
        <taxon>Fungi</taxon>
        <taxon>Dikarya</taxon>
        <taxon>Ascomycota</taxon>
        <taxon>Pezizomycotina</taxon>
        <taxon>Sordariomycetes</taxon>
        <taxon>Sordariomycetidae</taxon>
        <taxon>Calosphaeriales</taxon>
        <taxon>Pleurostomataceae</taxon>
        <taxon>Pleurostoma</taxon>
    </lineage>
</organism>